<feature type="transmembrane region" description="Helical" evidence="8">
    <location>
        <begin position="169"/>
        <end position="190"/>
    </location>
</feature>
<keyword evidence="3" id="KW-0813">Transport</keyword>
<dbReference type="CDD" id="cd06550">
    <property type="entry name" value="TM_ABC_iron-siderophores_like"/>
    <property type="match status" value="1"/>
</dbReference>
<evidence type="ECO:0000313" key="10">
    <source>
        <dbReference type="Proteomes" id="UP000606172"/>
    </source>
</evidence>
<dbReference type="EMBL" id="BOOW01000030">
    <property type="protein sequence ID" value="GII94610.1"/>
    <property type="molecule type" value="Genomic_DNA"/>
</dbReference>
<evidence type="ECO:0000256" key="2">
    <source>
        <dbReference type="ARBA" id="ARBA00007935"/>
    </source>
</evidence>
<dbReference type="GO" id="GO:0005886">
    <property type="term" value="C:plasma membrane"/>
    <property type="evidence" value="ECO:0007669"/>
    <property type="project" value="UniProtKB-SubCell"/>
</dbReference>
<reference evidence="9" key="1">
    <citation type="submission" date="2021-01" db="EMBL/GenBank/DDBJ databases">
        <title>Whole genome shotgun sequence of Sinosporangium siamense NBRC 109515.</title>
        <authorList>
            <person name="Komaki H."/>
            <person name="Tamura T."/>
        </authorList>
    </citation>
    <scope>NUCLEOTIDE SEQUENCE</scope>
    <source>
        <strain evidence="9">NBRC 109515</strain>
    </source>
</reference>
<evidence type="ECO:0000313" key="9">
    <source>
        <dbReference type="EMBL" id="GII94610.1"/>
    </source>
</evidence>
<protein>
    <submittedName>
        <fullName evidence="9">Iron ABC transporter permease</fullName>
    </submittedName>
</protein>
<keyword evidence="4" id="KW-1003">Cell membrane</keyword>
<evidence type="ECO:0000256" key="6">
    <source>
        <dbReference type="ARBA" id="ARBA00022989"/>
    </source>
</evidence>
<dbReference type="SUPFAM" id="SSF81345">
    <property type="entry name" value="ABC transporter involved in vitamin B12 uptake, BtuC"/>
    <property type="match status" value="1"/>
</dbReference>
<evidence type="ECO:0000256" key="4">
    <source>
        <dbReference type="ARBA" id="ARBA00022475"/>
    </source>
</evidence>
<evidence type="ECO:0000256" key="5">
    <source>
        <dbReference type="ARBA" id="ARBA00022692"/>
    </source>
</evidence>
<comment type="caution">
    <text evidence="9">The sequence shown here is derived from an EMBL/GenBank/DDBJ whole genome shotgun (WGS) entry which is preliminary data.</text>
</comment>
<accession>A0A919RKP5</accession>
<dbReference type="AlphaFoldDB" id="A0A919RKP5"/>
<evidence type="ECO:0000256" key="3">
    <source>
        <dbReference type="ARBA" id="ARBA00022448"/>
    </source>
</evidence>
<keyword evidence="5 8" id="KW-0812">Transmembrane</keyword>
<sequence length="356" mass="36638">MTTAKTPRFAGRLPFRLRRPAVSGVLHVRHLLVWPVLAAVAFLTFCLTVAVGSGDYTMSLTEVVPALWGAGDPAGVFVVRELRLPRAAVALLSGAAFGVAGAVYQAVTRNPLASPDMLGITQGAGAAVAAGIVLGTGAGLGTQILGLAGAVSAGLLIYVLAWRKGTTGYRIVLVGVGISWMCSSVTYYLLSRGETYEAQRVLGWLVGNLNERGWENARPLALALLVLLPAVLMLGRPQRALQLGDEVAGALGTPVQRARLALMVCGAAIAAFATAAAGPVLFVALAAPQIAQRLARLTVPPVTASAFTGATIVLIGDLIGQRLMEDTVVPVGVVTGVLGAPFLLWQLARAGGPSGR</sequence>
<name>A0A919RKP5_9ACTN</name>
<dbReference type="RefSeq" id="WP_239129443.1">
    <property type="nucleotide sequence ID" value="NZ_BOOW01000030.1"/>
</dbReference>
<feature type="transmembrane region" description="Helical" evidence="8">
    <location>
        <begin position="299"/>
        <end position="320"/>
    </location>
</feature>
<feature type="transmembrane region" description="Helical" evidence="8">
    <location>
        <begin position="260"/>
        <end position="287"/>
    </location>
</feature>
<evidence type="ECO:0000256" key="8">
    <source>
        <dbReference type="SAM" id="Phobius"/>
    </source>
</evidence>
<dbReference type="Proteomes" id="UP000606172">
    <property type="component" value="Unassembled WGS sequence"/>
</dbReference>
<comment type="similarity">
    <text evidence="2">Belongs to the binding-protein-dependent transport system permease family. FecCD subfamily.</text>
</comment>
<comment type="subcellular location">
    <subcellularLocation>
        <location evidence="1">Cell membrane</location>
        <topology evidence="1">Multi-pass membrane protein</topology>
    </subcellularLocation>
</comment>
<evidence type="ECO:0000256" key="7">
    <source>
        <dbReference type="ARBA" id="ARBA00023136"/>
    </source>
</evidence>
<dbReference type="PANTHER" id="PTHR30472:SF24">
    <property type="entry name" value="FERRIC ENTEROBACTIN TRANSPORT SYSTEM PERMEASE PROTEIN FEPG"/>
    <property type="match status" value="1"/>
</dbReference>
<keyword evidence="6 8" id="KW-1133">Transmembrane helix</keyword>
<dbReference type="InterPro" id="IPR037294">
    <property type="entry name" value="ABC_BtuC-like"/>
</dbReference>
<keyword evidence="10" id="KW-1185">Reference proteome</keyword>
<feature type="transmembrane region" description="Helical" evidence="8">
    <location>
        <begin position="119"/>
        <end position="138"/>
    </location>
</feature>
<keyword evidence="7 8" id="KW-0472">Membrane</keyword>
<dbReference type="Pfam" id="PF01032">
    <property type="entry name" value="FecCD"/>
    <property type="match status" value="1"/>
</dbReference>
<feature type="transmembrane region" description="Helical" evidence="8">
    <location>
        <begin position="87"/>
        <end position="107"/>
    </location>
</feature>
<dbReference type="GO" id="GO:0033214">
    <property type="term" value="P:siderophore-iron import into cell"/>
    <property type="evidence" value="ECO:0007669"/>
    <property type="project" value="TreeGrafter"/>
</dbReference>
<dbReference type="PANTHER" id="PTHR30472">
    <property type="entry name" value="FERRIC ENTEROBACTIN TRANSPORT SYSTEM PERMEASE PROTEIN"/>
    <property type="match status" value="1"/>
</dbReference>
<evidence type="ECO:0000256" key="1">
    <source>
        <dbReference type="ARBA" id="ARBA00004651"/>
    </source>
</evidence>
<dbReference type="InterPro" id="IPR000522">
    <property type="entry name" value="ABC_transptr_permease_BtuC"/>
</dbReference>
<dbReference type="GO" id="GO:0022857">
    <property type="term" value="F:transmembrane transporter activity"/>
    <property type="evidence" value="ECO:0007669"/>
    <property type="project" value="InterPro"/>
</dbReference>
<feature type="transmembrane region" description="Helical" evidence="8">
    <location>
        <begin position="144"/>
        <end position="162"/>
    </location>
</feature>
<feature type="transmembrane region" description="Helical" evidence="8">
    <location>
        <begin position="31"/>
        <end position="51"/>
    </location>
</feature>
<gene>
    <name evidence="9" type="ORF">Ssi02_48410</name>
</gene>
<dbReference type="Gene3D" id="1.10.3470.10">
    <property type="entry name" value="ABC transporter involved in vitamin B12 uptake, BtuC"/>
    <property type="match status" value="1"/>
</dbReference>
<organism evidence="9 10">
    <name type="scientific">Sinosporangium siamense</name>
    <dbReference type="NCBI Taxonomy" id="1367973"/>
    <lineage>
        <taxon>Bacteria</taxon>
        <taxon>Bacillati</taxon>
        <taxon>Actinomycetota</taxon>
        <taxon>Actinomycetes</taxon>
        <taxon>Streptosporangiales</taxon>
        <taxon>Streptosporangiaceae</taxon>
        <taxon>Sinosporangium</taxon>
    </lineage>
</organism>
<proteinExistence type="inferred from homology"/>
<feature type="transmembrane region" description="Helical" evidence="8">
    <location>
        <begin position="327"/>
        <end position="348"/>
    </location>
</feature>